<comment type="caution">
    <text evidence="5">The sequence shown here is derived from an EMBL/GenBank/DDBJ whole genome shotgun (WGS) entry which is preliminary data.</text>
</comment>
<dbReference type="GO" id="GO:1904262">
    <property type="term" value="P:negative regulation of TORC1 signaling"/>
    <property type="evidence" value="ECO:0007669"/>
    <property type="project" value="TreeGrafter"/>
</dbReference>
<evidence type="ECO:0000313" key="5">
    <source>
        <dbReference type="EMBL" id="CAF0863859.1"/>
    </source>
</evidence>
<proteinExistence type="inferred from homology"/>
<keyword evidence="6" id="KW-1185">Reference proteome</keyword>
<dbReference type="Proteomes" id="UP000663879">
    <property type="component" value="Unassembled WGS sequence"/>
</dbReference>
<dbReference type="InterPro" id="IPR056603">
    <property type="entry name" value="HTH_NPRL3"/>
</dbReference>
<dbReference type="GO" id="GO:0005764">
    <property type="term" value="C:lysosome"/>
    <property type="evidence" value="ECO:0007669"/>
    <property type="project" value="UniProtKB-SubCell"/>
</dbReference>
<keyword evidence="2" id="KW-0732">Signal</keyword>
<keyword evidence="2" id="KW-0458">Lysosome</keyword>
<accession>A0A813WV85</accession>
<evidence type="ECO:0000256" key="3">
    <source>
        <dbReference type="SAM" id="MobiDB-lite"/>
    </source>
</evidence>
<dbReference type="Pfam" id="PF24064">
    <property type="entry name" value="HTH_NPRL3"/>
    <property type="match status" value="1"/>
</dbReference>
<comment type="similarity">
    <text evidence="1 2">Belongs to the NPR3 family.</text>
</comment>
<dbReference type="PANTHER" id="PTHR13153">
    <property type="entry name" value="CGTHBA PROTEIN -14 GENE PROTEIN"/>
    <property type="match status" value="1"/>
</dbReference>
<evidence type="ECO:0000259" key="4">
    <source>
        <dbReference type="Pfam" id="PF24064"/>
    </source>
</evidence>
<dbReference type="GO" id="GO:0010508">
    <property type="term" value="P:positive regulation of autophagy"/>
    <property type="evidence" value="ECO:0007669"/>
    <property type="project" value="TreeGrafter"/>
</dbReference>
<gene>
    <name evidence="5" type="ORF">OXX778_LOCUS9578</name>
</gene>
<dbReference type="GO" id="GO:0034198">
    <property type="term" value="P:cellular response to amino acid starvation"/>
    <property type="evidence" value="ECO:0007669"/>
    <property type="project" value="UniProtKB-UniRule"/>
</dbReference>
<dbReference type="Pfam" id="PF03666">
    <property type="entry name" value="NPR3"/>
    <property type="match status" value="1"/>
</dbReference>
<feature type="region of interest" description="Disordered" evidence="3">
    <location>
        <begin position="441"/>
        <end position="460"/>
    </location>
</feature>
<dbReference type="PANTHER" id="PTHR13153:SF5">
    <property type="entry name" value="GATOR COMPLEX PROTEIN NPRL3"/>
    <property type="match status" value="1"/>
</dbReference>
<reference evidence="5" key="1">
    <citation type="submission" date="2021-02" db="EMBL/GenBank/DDBJ databases">
        <authorList>
            <person name="Nowell W R."/>
        </authorList>
    </citation>
    <scope>NUCLEOTIDE SEQUENCE</scope>
    <source>
        <strain evidence="5">Ploen Becks lab</strain>
    </source>
</reference>
<dbReference type="AlphaFoldDB" id="A0A813WV85"/>
<comment type="function">
    <text evidence="2">As a component of the GATOR1 complex functions as an inhibitor of the amino acid-sensing branch of the TORC1 pathway.</text>
</comment>
<evidence type="ECO:0000313" key="6">
    <source>
        <dbReference type="Proteomes" id="UP000663879"/>
    </source>
</evidence>
<organism evidence="5 6">
    <name type="scientific">Brachionus calyciflorus</name>
    <dbReference type="NCBI Taxonomy" id="104777"/>
    <lineage>
        <taxon>Eukaryota</taxon>
        <taxon>Metazoa</taxon>
        <taxon>Spiralia</taxon>
        <taxon>Gnathifera</taxon>
        <taxon>Rotifera</taxon>
        <taxon>Eurotatoria</taxon>
        <taxon>Monogononta</taxon>
        <taxon>Pseudotrocha</taxon>
        <taxon>Ploima</taxon>
        <taxon>Brachionidae</taxon>
        <taxon>Brachionus</taxon>
    </lineage>
</organism>
<name>A0A813WV85_9BILA</name>
<evidence type="ECO:0000256" key="1">
    <source>
        <dbReference type="ARBA" id="ARBA00010546"/>
    </source>
</evidence>
<dbReference type="EMBL" id="CAJNOC010001426">
    <property type="protein sequence ID" value="CAF0863859.1"/>
    <property type="molecule type" value="Genomic_DNA"/>
</dbReference>
<dbReference type="OrthoDB" id="18648at2759"/>
<protein>
    <recommendedName>
        <fullName evidence="2">GATOR complex protein NPRL3</fullName>
    </recommendedName>
    <alternativeName>
        <fullName evidence="2">Nitrogen permease regulator 3-like protein</fullName>
    </alternativeName>
</protein>
<evidence type="ECO:0000256" key="2">
    <source>
        <dbReference type="RuleBase" id="RU368069"/>
    </source>
</evidence>
<sequence>MDLTSQSDSFEVLGILLVSHGSSGSHLLFKYPFNDQIQLKSLKNTSKKSAYSTITNETNNLWLLDKGHKSIINGLLCGLNNDVLASLCQSNNEQLELKIDNVFFLGSKSILKINQVTFNIVFALKSPLPRPAIKCYQMLSLAISKSLLKEETNSGYLTQQSRILVDFIDEHQNIDENNRRMDSSFSYALDKCILAQEIKTIYESIKKNGIVNLYINNCVNLSFCLPHLAYRISGKCEQSNFVEVIFDSFKYLKPYFGILLLTDRDELLKSLPVNCNQNAKQLIEKYNPLYSLSRYAAELDLPIEEVYAIVEHLIYWAKIKVIYPIDETNFYILNPNAQLNKKSKISQEFKETFDNASYHFVLSLFSEAKTLSDHLDPRMSKEQHNIFFHMLEWLLQRNVLIQLHNYIFLMPKKFEHHRLGCEKYSKHSDISYDDDSMNDSRLENCAESENSNDTENTDHKNSCLSYDEFREVLTECKISEKDQQYIFKAFESRHPDSIKQFMQLVPYFNGQSNLEEIIYHEKLNRSDLYILLDKFKDMLFVSTYEDPNPLIRINVKI</sequence>
<dbReference type="GO" id="GO:1990130">
    <property type="term" value="C:GATOR1 complex"/>
    <property type="evidence" value="ECO:0007669"/>
    <property type="project" value="UniProtKB-UniRule"/>
</dbReference>
<dbReference type="GO" id="GO:0038202">
    <property type="term" value="P:TORC1 signaling"/>
    <property type="evidence" value="ECO:0007669"/>
    <property type="project" value="TreeGrafter"/>
</dbReference>
<dbReference type="InterPro" id="IPR005365">
    <property type="entry name" value="Npr3"/>
</dbReference>
<comment type="subcellular location">
    <subcellularLocation>
        <location evidence="2">Lysosome</location>
    </subcellularLocation>
</comment>
<feature type="domain" description="GATOR1 complex protein NPRL3 C-terminal HTH" evidence="4">
    <location>
        <begin position="480"/>
        <end position="539"/>
    </location>
</feature>